<name>A0A5M3WL15_9ACTN</name>
<dbReference type="SUPFAM" id="SSF51735">
    <property type="entry name" value="NAD(P)-binding Rossmann-fold domains"/>
    <property type="match status" value="1"/>
</dbReference>
<dbReference type="PRINTS" id="PR00081">
    <property type="entry name" value="GDHRDH"/>
</dbReference>
<gene>
    <name evidence="3" type="primary">fabG_1</name>
    <name evidence="3" type="ORF">Amac_031800</name>
</gene>
<dbReference type="PRINTS" id="PR00080">
    <property type="entry name" value="SDRFAMILY"/>
</dbReference>
<accession>A0A5M3WL15</accession>
<dbReference type="InterPro" id="IPR002347">
    <property type="entry name" value="SDR_fam"/>
</dbReference>
<dbReference type="AlphaFoldDB" id="A0A5M3WL15"/>
<dbReference type="Proteomes" id="UP000331127">
    <property type="component" value="Unassembled WGS sequence"/>
</dbReference>
<protein>
    <submittedName>
        <fullName evidence="3">3-oxoacyl-ACP reductase</fullName>
    </submittedName>
</protein>
<dbReference type="InterPro" id="IPR036291">
    <property type="entry name" value="NAD(P)-bd_dom_sf"/>
</dbReference>
<comment type="similarity">
    <text evidence="1">Belongs to the short-chain dehydrogenases/reductases (SDR) family.</text>
</comment>
<dbReference type="GO" id="GO:0016491">
    <property type="term" value="F:oxidoreductase activity"/>
    <property type="evidence" value="ECO:0007669"/>
    <property type="project" value="UniProtKB-KW"/>
</dbReference>
<evidence type="ECO:0000256" key="1">
    <source>
        <dbReference type="ARBA" id="ARBA00006484"/>
    </source>
</evidence>
<dbReference type="InterPro" id="IPR020904">
    <property type="entry name" value="Sc_DH/Rdtase_CS"/>
</dbReference>
<keyword evidence="4" id="KW-1185">Reference proteome</keyword>
<dbReference type="PANTHER" id="PTHR43943:SF2">
    <property type="entry name" value="DEHYDROGENASE_REDUCTASE 4"/>
    <property type="match status" value="1"/>
</dbReference>
<proteinExistence type="inferred from homology"/>
<dbReference type="Pfam" id="PF13561">
    <property type="entry name" value="adh_short_C2"/>
    <property type="match status" value="1"/>
</dbReference>
<dbReference type="NCBIfam" id="NF005559">
    <property type="entry name" value="PRK07231.1"/>
    <property type="match status" value="1"/>
</dbReference>
<organism evidence="3 4">
    <name type="scientific">Acrocarpospora macrocephala</name>
    <dbReference type="NCBI Taxonomy" id="150177"/>
    <lineage>
        <taxon>Bacteria</taxon>
        <taxon>Bacillati</taxon>
        <taxon>Actinomycetota</taxon>
        <taxon>Actinomycetes</taxon>
        <taxon>Streptosporangiales</taxon>
        <taxon>Streptosporangiaceae</taxon>
        <taxon>Acrocarpospora</taxon>
    </lineage>
</organism>
<evidence type="ECO:0000313" key="3">
    <source>
        <dbReference type="EMBL" id="GES09584.1"/>
    </source>
</evidence>
<reference evidence="3 4" key="1">
    <citation type="submission" date="2019-10" db="EMBL/GenBank/DDBJ databases">
        <title>Whole genome shotgun sequence of Acrocarpospora macrocephala NBRC 16266.</title>
        <authorList>
            <person name="Ichikawa N."/>
            <person name="Kimura A."/>
            <person name="Kitahashi Y."/>
            <person name="Komaki H."/>
            <person name="Oguchi A."/>
        </authorList>
    </citation>
    <scope>NUCLEOTIDE SEQUENCE [LARGE SCALE GENOMIC DNA]</scope>
    <source>
        <strain evidence="3 4">NBRC 16266</strain>
    </source>
</reference>
<comment type="caution">
    <text evidence="3">The sequence shown here is derived from an EMBL/GenBank/DDBJ whole genome shotgun (WGS) entry which is preliminary data.</text>
</comment>
<evidence type="ECO:0000256" key="2">
    <source>
        <dbReference type="ARBA" id="ARBA00023002"/>
    </source>
</evidence>
<dbReference type="Gene3D" id="3.40.50.720">
    <property type="entry name" value="NAD(P)-binding Rossmann-like Domain"/>
    <property type="match status" value="1"/>
</dbReference>
<dbReference type="PANTHER" id="PTHR43943">
    <property type="entry name" value="DEHYDROGENASE/REDUCTASE (SDR FAMILY) MEMBER 4"/>
    <property type="match status" value="1"/>
</dbReference>
<dbReference type="EMBL" id="BLAE01000016">
    <property type="protein sequence ID" value="GES09584.1"/>
    <property type="molecule type" value="Genomic_DNA"/>
</dbReference>
<evidence type="ECO:0000313" key="4">
    <source>
        <dbReference type="Proteomes" id="UP000331127"/>
    </source>
</evidence>
<sequence>MVSARFAGRVALVTGASRGIGRAIAARLAAEGARVVVTARKPDSLAATVDELGGPATALGITGRADDPEYTHAAVTTAIEYFGRLDVLVSNVGINPAFGPLEGVDLAAVRKIFEVNVLAALTWARTAHEAWLGEHGGTIVNVASAAGLRPSAGLGAYGASKAALAYLTGQLALELAPGIRVNAVLPAVVRTAFAAPLYAEEETTAARYPLGRFGTPEDVASAVAFLASDEAAWITGHLLVVDGGLMVTGGV</sequence>
<dbReference type="CDD" id="cd05233">
    <property type="entry name" value="SDR_c"/>
    <property type="match status" value="1"/>
</dbReference>
<dbReference type="PROSITE" id="PS00061">
    <property type="entry name" value="ADH_SHORT"/>
    <property type="match status" value="1"/>
</dbReference>
<keyword evidence="2" id="KW-0560">Oxidoreductase</keyword>
<dbReference type="FunFam" id="3.40.50.720:FF:000084">
    <property type="entry name" value="Short-chain dehydrogenase reductase"/>
    <property type="match status" value="1"/>
</dbReference>